<feature type="chain" id="PRO_5011745254" evidence="1">
    <location>
        <begin position="43"/>
        <end position="219"/>
    </location>
</feature>
<dbReference type="EMBL" id="FOWW01000001">
    <property type="protein sequence ID" value="SFO80849.1"/>
    <property type="molecule type" value="Genomic_DNA"/>
</dbReference>
<sequence length="219" mass="22916">MAQCFRRQRPRRAVSRAHRGVFAAVLAAALGAGVLAAAPASAATIKVQYPVTGQSVIKKTGGTLELGPGTLRTTVETRTGGADLTGHLELPPAKSSFTVAGFIPVRATVTVIPTTPVTGQIVQGVVDARSEAHIQLSDIWVAGVIYTPVGNECRTERPVAMDLRSEGDFTIFDGGTMSGVYTIPDFRNCTIFGPLLSSLVSGPDNTITLELGRATPITD</sequence>
<gene>
    <name evidence="2" type="ORF">SAMN05421810_10119</name>
</gene>
<evidence type="ECO:0000256" key="1">
    <source>
        <dbReference type="SAM" id="SignalP"/>
    </source>
</evidence>
<keyword evidence="3" id="KW-1185">Reference proteome</keyword>
<name>A0A1I5K725_9PSEU</name>
<dbReference type="AlphaFoldDB" id="A0A1I5K725"/>
<reference evidence="3" key="1">
    <citation type="submission" date="2016-10" db="EMBL/GenBank/DDBJ databases">
        <authorList>
            <person name="Varghese N."/>
            <person name="Submissions S."/>
        </authorList>
    </citation>
    <scope>NUCLEOTIDE SEQUENCE [LARGE SCALE GENOMIC DNA]</scope>
    <source>
        <strain evidence="3">CGMCC 4.5579</strain>
    </source>
</reference>
<dbReference type="Proteomes" id="UP000198727">
    <property type="component" value="Unassembled WGS sequence"/>
</dbReference>
<keyword evidence="1" id="KW-0732">Signal</keyword>
<accession>A0A1I5K725</accession>
<dbReference type="STRING" id="587909.SAMN05421810_10119"/>
<evidence type="ECO:0000313" key="3">
    <source>
        <dbReference type="Proteomes" id="UP000198727"/>
    </source>
</evidence>
<feature type="signal peptide" evidence="1">
    <location>
        <begin position="1"/>
        <end position="42"/>
    </location>
</feature>
<evidence type="ECO:0000313" key="2">
    <source>
        <dbReference type="EMBL" id="SFO80849.1"/>
    </source>
</evidence>
<organism evidence="2 3">
    <name type="scientific">Amycolatopsis arida</name>
    <dbReference type="NCBI Taxonomy" id="587909"/>
    <lineage>
        <taxon>Bacteria</taxon>
        <taxon>Bacillati</taxon>
        <taxon>Actinomycetota</taxon>
        <taxon>Actinomycetes</taxon>
        <taxon>Pseudonocardiales</taxon>
        <taxon>Pseudonocardiaceae</taxon>
        <taxon>Amycolatopsis</taxon>
    </lineage>
</organism>
<protein>
    <submittedName>
        <fullName evidence="2">Uncharacterized protein</fullName>
    </submittedName>
</protein>
<proteinExistence type="predicted"/>